<accession>A0AAD7IPD7</accession>
<dbReference type="AlphaFoldDB" id="A0AAD7IPD7"/>
<feature type="compositionally biased region" description="Low complexity" evidence="1">
    <location>
        <begin position="38"/>
        <end position="51"/>
    </location>
</feature>
<evidence type="ECO:0000313" key="3">
    <source>
        <dbReference type="Proteomes" id="UP001215598"/>
    </source>
</evidence>
<protein>
    <submittedName>
        <fullName evidence="2">Uncharacterized protein</fullName>
    </submittedName>
</protein>
<name>A0AAD7IPD7_9AGAR</name>
<gene>
    <name evidence="2" type="ORF">B0H16DRAFT_1888862</name>
</gene>
<evidence type="ECO:0000256" key="1">
    <source>
        <dbReference type="SAM" id="MobiDB-lite"/>
    </source>
</evidence>
<dbReference type="EMBL" id="JARKIB010000077">
    <property type="protein sequence ID" value="KAJ7747349.1"/>
    <property type="molecule type" value="Genomic_DNA"/>
</dbReference>
<evidence type="ECO:0000313" key="2">
    <source>
        <dbReference type="EMBL" id="KAJ7747349.1"/>
    </source>
</evidence>
<feature type="region of interest" description="Disordered" evidence="1">
    <location>
        <begin position="38"/>
        <end position="109"/>
    </location>
</feature>
<keyword evidence="3" id="KW-1185">Reference proteome</keyword>
<sequence length="133" mass="14250">MSWAWERAASRDVIDRVLASATLRLVFSHHLALSLNTLSSESTSTSTPASTIDHQHLNWPPVASPQHPKRADSDLDTSRPRHLKTGPQKTSAAGGWCEVSSSREPGGDGRLRLALPAAVKEGKCGKFVALTSA</sequence>
<dbReference type="Proteomes" id="UP001215598">
    <property type="component" value="Unassembled WGS sequence"/>
</dbReference>
<reference evidence="2" key="1">
    <citation type="submission" date="2023-03" db="EMBL/GenBank/DDBJ databases">
        <title>Massive genome expansion in bonnet fungi (Mycena s.s.) driven by repeated elements and novel gene families across ecological guilds.</title>
        <authorList>
            <consortium name="Lawrence Berkeley National Laboratory"/>
            <person name="Harder C.B."/>
            <person name="Miyauchi S."/>
            <person name="Viragh M."/>
            <person name="Kuo A."/>
            <person name="Thoen E."/>
            <person name="Andreopoulos B."/>
            <person name="Lu D."/>
            <person name="Skrede I."/>
            <person name="Drula E."/>
            <person name="Henrissat B."/>
            <person name="Morin E."/>
            <person name="Kohler A."/>
            <person name="Barry K."/>
            <person name="LaButti K."/>
            <person name="Morin E."/>
            <person name="Salamov A."/>
            <person name="Lipzen A."/>
            <person name="Mereny Z."/>
            <person name="Hegedus B."/>
            <person name="Baldrian P."/>
            <person name="Stursova M."/>
            <person name="Weitz H."/>
            <person name="Taylor A."/>
            <person name="Grigoriev I.V."/>
            <person name="Nagy L.G."/>
            <person name="Martin F."/>
            <person name="Kauserud H."/>
        </authorList>
    </citation>
    <scope>NUCLEOTIDE SEQUENCE</scope>
    <source>
        <strain evidence="2">CBHHK182m</strain>
    </source>
</reference>
<proteinExistence type="predicted"/>
<organism evidence="2 3">
    <name type="scientific">Mycena metata</name>
    <dbReference type="NCBI Taxonomy" id="1033252"/>
    <lineage>
        <taxon>Eukaryota</taxon>
        <taxon>Fungi</taxon>
        <taxon>Dikarya</taxon>
        <taxon>Basidiomycota</taxon>
        <taxon>Agaricomycotina</taxon>
        <taxon>Agaricomycetes</taxon>
        <taxon>Agaricomycetidae</taxon>
        <taxon>Agaricales</taxon>
        <taxon>Marasmiineae</taxon>
        <taxon>Mycenaceae</taxon>
        <taxon>Mycena</taxon>
    </lineage>
</organism>
<comment type="caution">
    <text evidence="2">The sequence shown here is derived from an EMBL/GenBank/DDBJ whole genome shotgun (WGS) entry which is preliminary data.</text>
</comment>
<feature type="compositionally biased region" description="Basic and acidic residues" evidence="1">
    <location>
        <begin position="69"/>
        <end position="79"/>
    </location>
</feature>